<evidence type="ECO:0000313" key="6">
    <source>
        <dbReference type="EnsemblMetazoa" id="MESCA010328-PA"/>
    </source>
</evidence>
<dbReference type="GO" id="GO:0022857">
    <property type="term" value="F:transmembrane transporter activity"/>
    <property type="evidence" value="ECO:0007669"/>
    <property type="project" value="TreeGrafter"/>
</dbReference>
<evidence type="ECO:0000256" key="1">
    <source>
        <dbReference type="ARBA" id="ARBA00004141"/>
    </source>
</evidence>
<dbReference type="PANTHER" id="PTHR11662">
    <property type="entry name" value="SOLUTE CARRIER FAMILY 17"/>
    <property type="match status" value="1"/>
</dbReference>
<dbReference type="Gene3D" id="1.20.1250.20">
    <property type="entry name" value="MFS general substrate transporter like domains"/>
    <property type="match status" value="1"/>
</dbReference>
<keyword evidence="7" id="KW-1185">Reference proteome</keyword>
<sequence>MLKQKVMTLKTSYKFWSFIACFVPSIGLIGITYVKCDIALIVLMIAGLGAFNSAQYSGFQSNHILLTKEYAGTIFGICSMIANMTGFIAPLVTGYIVSGNQTLEQWRIAFCLAGGINIAGSIFYMFTASVEEQEYGSKGGRTDEDNIRV</sequence>
<dbReference type="GO" id="GO:0006820">
    <property type="term" value="P:monoatomic anion transport"/>
    <property type="evidence" value="ECO:0007669"/>
    <property type="project" value="TreeGrafter"/>
</dbReference>
<protein>
    <recommendedName>
        <fullName evidence="8">Major facilitator superfamily (MFS) profile domain-containing protein</fullName>
    </recommendedName>
</protein>
<evidence type="ECO:0000256" key="2">
    <source>
        <dbReference type="ARBA" id="ARBA00022692"/>
    </source>
</evidence>
<evidence type="ECO:0008006" key="8">
    <source>
        <dbReference type="Google" id="ProtNLM"/>
    </source>
</evidence>
<feature type="transmembrane region" description="Helical" evidence="5">
    <location>
        <begin position="70"/>
        <end position="93"/>
    </location>
</feature>
<dbReference type="PANTHER" id="PTHR11662:SF399">
    <property type="entry name" value="FI19708P1-RELATED"/>
    <property type="match status" value="1"/>
</dbReference>
<dbReference type="Proteomes" id="UP000015102">
    <property type="component" value="Unassembled WGS sequence"/>
</dbReference>
<accession>T1H291</accession>
<dbReference type="HOGENOM" id="CLU_1751822_0_0_1"/>
<dbReference type="STRING" id="36166.T1H291"/>
<reference evidence="7" key="1">
    <citation type="submission" date="2013-02" db="EMBL/GenBank/DDBJ databases">
        <authorList>
            <person name="Hughes D."/>
        </authorList>
    </citation>
    <scope>NUCLEOTIDE SEQUENCE</scope>
    <source>
        <strain>Durham</strain>
        <strain evidence="7">NC isolate 2 -- Noor lab</strain>
    </source>
</reference>
<dbReference type="InterPro" id="IPR050382">
    <property type="entry name" value="MFS_Na/Anion_cotransporter"/>
</dbReference>
<keyword evidence="4 5" id="KW-0472">Membrane</keyword>
<organism evidence="6 7">
    <name type="scientific">Megaselia scalaris</name>
    <name type="common">Humpbacked fly</name>
    <name type="synonym">Phora scalaris</name>
    <dbReference type="NCBI Taxonomy" id="36166"/>
    <lineage>
        <taxon>Eukaryota</taxon>
        <taxon>Metazoa</taxon>
        <taxon>Ecdysozoa</taxon>
        <taxon>Arthropoda</taxon>
        <taxon>Hexapoda</taxon>
        <taxon>Insecta</taxon>
        <taxon>Pterygota</taxon>
        <taxon>Neoptera</taxon>
        <taxon>Endopterygota</taxon>
        <taxon>Diptera</taxon>
        <taxon>Brachycera</taxon>
        <taxon>Muscomorpha</taxon>
        <taxon>Platypezoidea</taxon>
        <taxon>Phoridae</taxon>
        <taxon>Megaseliini</taxon>
        <taxon>Megaselia</taxon>
    </lineage>
</organism>
<keyword evidence="2 5" id="KW-0812">Transmembrane</keyword>
<dbReference type="EMBL" id="CAQQ02029189">
    <property type="status" value="NOT_ANNOTATED_CDS"/>
    <property type="molecule type" value="Genomic_DNA"/>
</dbReference>
<keyword evidence="3 5" id="KW-1133">Transmembrane helix</keyword>
<dbReference type="AlphaFoldDB" id="T1H291"/>
<feature type="transmembrane region" description="Helical" evidence="5">
    <location>
        <begin position="105"/>
        <end position="126"/>
    </location>
</feature>
<reference evidence="6" key="2">
    <citation type="submission" date="2015-06" db="UniProtKB">
        <authorList>
            <consortium name="EnsemblMetazoa"/>
        </authorList>
    </citation>
    <scope>IDENTIFICATION</scope>
</reference>
<dbReference type="OMA" id="LNTRENG"/>
<evidence type="ECO:0000313" key="7">
    <source>
        <dbReference type="Proteomes" id="UP000015102"/>
    </source>
</evidence>
<dbReference type="SUPFAM" id="SSF103473">
    <property type="entry name" value="MFS general substrate transporter"/>
    <property type="match status" value="1"/>
</dbReference>
<dbReference type="GO" id="GO:0016020">
    <property type="term" value="C:membrane"/>
    <property type="evidence" value="ECO:0007669"/>
    <property type="project" value="UniProtKB-SubCell"/>
</dbReference>
<evidence type="ECO:0000256" key="4">
    <source>
        <dbReference type="ARBA" id="ARBA00023136"/>
    </source>
</evidence>
<dbReference type="EnsemblMetazoa" id="MESCA010328-RA">
    <property type="protein sequence ID" value="MESCA010328-PA"/>
    <property type="gene ID" value="MESCA010328"/>
</dbReference>
<proteinExistence type="predicted"/>
<dbReference type="InterPro" id="IPR036259">
    <property type="entry name" value="MFS_trans_sf"/>
</dbReference>
<comment type="subcellular location">
    <subcellularLocation>
        <location evidence="1">Membrane</location>
        <topology evidence="1">Multi-pass membrane protein</topology>
    </subcellularLocation>
</comment>
<feature type="transmembrane region" description="Helical" evidence="5">
    <location>
        <begin position="12"/>
        <end position="32"/>
    </location>
</feature>
<name>T1H291_MEGSC</name>
<evidence type="ECO:0000256" key="5">
    <source>
        <dbReference type="SAM" id="Phobius"/>
    </source>
</evidence>
<feature type="transmembrane region" description="Helical" evidence="5">
    <location>
        <begin position="38"/>
        <end position="58"/>
    </location>
</feature>
<evidence type="ECO:0000256" key="3">
    <source>
        <dbReference type="ARBA" id="ARBA00022989"/>
    </source>
</evidence>